<dbReference type="AlphaFoldDB" id="A0A9Q8SYD7"/>
<keyword evidence="5" id="KW-1185">Reference proteome</keyword>
<dbReference type="KEGG" id="clup:CLUP02_11296"/>
<dbReference type="Pfam" id="PF00264">
    <property type="entry name" value="Tyrosinase"/>
    <property type="match status" value="1"/>
</dbReference>
<dbReference type="PANTHER" id="PTHR11474:SF126">
    <property type="entry name" value="TYROSINASE-LIKE PROTEIN TYR-1-RELATED"/>
    <property type="match status" value="1"/>
</dbReference>
<dbReference type="GO" id="GO:0016491">
    <property type="term" value="F:oxidoreductase activity"/>
    <property type="evidence" value="ECO:0007669"/>
    <property type="project" value="InterPro"/>
</dbReference>
<reference evidence="4" key="1">
    <citation type="journal article" date="2021" name="Mol. Plant Microbe Interact.">
        <title>Complete Genome Sequence of the Plant-Pathogenic Fungus Colletotrichum lupini.</title>
        <authorList>
            <person name="Baroncelli R."/>
            <person name="Pensec F."/>
            <person name="Da Lio D."/>
            <person name="Boufleur T."/>
            <person name="Vicente I."/>
            <person name="Sarrocco S."/>
            <person name="Picot A."/>
            <person name="Baraldi E."/>
            <person name="Sukno S."/>
            <person name="Thon M."/>
            <person name="Le Floch G."/>
        </authorList>
    </citation>
    <scope>NUCLEOTIDE SEQUENCE</scope>
    <source>
        <strain evidence="4">IMI 504893</strain>
    </source>
</reference>
<proteinExistence type="predicted"/>
<protein>
    <submittedName>
        <fullName evidence="4">Amino acid transporter</fullName>
    </submittedName>
</protein>
<dbReference type="SUPFAM" id="SSF48056">
    <property type="entry name" value="Di-copper centre-containing domain"/>
    <property type="match status" value="1"/>
</dbReference>
<feature type="domain" description="Tyrosinase copper-binding" evidence="3">
    <location>
        <begin position="158"/>
        <end position="169"/>
    </location>
</feature>
<gene>
    <name evidence="4" type="ORF">CLUP02_11296</name>
</gene>
<evidence type="ECO:0000259" key="3">
    <source>
        <dbReference type="PROSITE" id="PS00498"/>
    </source>
</evidence>
<evidence type="ECO:0000313" key="4">
    <source>
        <dbReference type="EMBL" id="UQC85797.1"/>
    </source>
</evidence>
<name>A0A9Q8SYD7_9PEZI</name>
<dbReference type="InterPro" id="IPR008922">
    <property type="entry name" value="Di-copper_centre_dom_sf"/>
</dbReference>
<evidence type="ECO:0000313" key="5">
    <source>
        <dbReference type="Proteomes" id="UP000830671"/>
    </source>
</evidence>
<accession>A0A9Q8SYD7</accession>
<dbReference type="InterPro" id="IPR002227">
    <property type="entry name" value="Tyrosinase_Cu-bd"/>
</dbReference>
<dbReference type="GeneID" id="73345274"/>
<evidence type="ECO:0000256" key="2">
    <source>
        <dbReference type="ARBA" id="ARBA00023008"/>
    </source>
</evidence>
<feature type="non-terminal residue" evidence="4">
    <location>
        <position position="1"/>
    </location>
</feature>
<dbReference type="PRINTS" id="PR00092">
    <property type="entry name" value="TYROSINASE"/>
</dbReference>
<dbReference type="GO" id="GO:0046872">
    <property type="term" value="F:metal ion binding"/>
    <property type="evidence" value="ECO:0007669"/>
    <property type="project" value="UniProtKB-KW"/>
</dbReference>
<dbReference type="PROSITE" id="PS00498">
    <property type="entry name" value="TYROSINASE_2"/>
    <property type="match status" value="1"/>
</dbReference>
<sequence>HTLENQEKSDYLQAVKCLFESPAKTGIKEPSFLGTASSFVSTKSFSKRSADTLGSDEFSFGTNGVNTTQGTNCVIDGPFANTTLRMDQVYGIDYYDEYCLSREFNQTAFTFANQSYVDECYVKETYNEANFCYVDSPHSCGHLATGGTMENQNASPGDPIFFLHHANLDRLWWDWQLANLSSRLTDMSGQLIPPTFIMEQNRWLTPSAAYLDYDGDAGNDTTLNHVLWMAEIIPNKTIADVMDLRSELLCTEYIVAEK</sequence>
<keyword evidence="1" id="KW-0479">Metal-binding</keyword>
<dbReference type="InterPro" id="IPR050316">
    <property type="entry name" value="Tyrosinase/Hemocyanin"/>
</dbReference>
<dbReference type="Proteomes" id="UP000830671">
    <property type="component" value="Chromosome 5"/>
</dbReference>
<keyword evidence="2" id="KW-0186">Copper</keyword>
<dbReference type="Gene3D" id="1.10.1280.10">
    <property type="entry name" value="Di-copper center containing domain from catechol oxidase"/>
    <property type="match status" value="1"/>
</dbReference>
<dbReference type="PANTHER" id="PTHR11474">
    <property type="entry name" value="TYROSINASE FAMILY MEMBER"/>
    <property type="match status" value="1"/>
</dbReference>
<dbReference type="EMBL" id="CP019477">
    <property type="protein sequence ID" value="UQC85797.1"/>
    <property type="molecule type" value="Genomic_DNA"/>
</dbReference>
<dbReference type="RefSeq" id="XP_049147409.1">
    <property type="nucleotide sequence ID" value="XM_049290264.1"/>
</dbReference>
<organism evidence="4 5">
    <name type="scientific">Colletotrichum lupini</name>
    <dbReference type="NCBI Taxonomy" id="145971"/>
    <lineage>
        <taxon>Eukaryota</taxon>
        <taxon>Fungi</taxon>
        <taxon>Dikarya</taxon>
        <taxon>Ascomycota</taxon>
        <taxon>Pezizomycotina</taxon>
        <taxon>Sordariomycetes</taxon>
        <taxon>Hypocreomycetidae</taxon>
        <taxon>Glomerellales</taxon>
        <taxon>Glomerellaceae</taxon>
        <taxon>Colletotrichum</taxon>
        <taxon>Colletotrichum acutatum species complex</taxon>
    </lineage>
</organism>
<evidence type="ECO:0000256" key="1">
    <source>
        <dbReference type="ARBA" id="ARBA00022723"/>
    </source>
</evidence>